<feature type="compositionally biased region" description="Basic and acidic residues" evidence="1">
    <location>
        <begin position="611"/>
        <end position="629"/>
    </location>
</feature>
<keyword evidence="4" id="KW-1185">Reference proteome</keyword>
<dbReference type="Pfam" id="PF09994">
    <property type="entry name" value="T6SS_Tle1-like_cat"/>
    <property type="match status" value="1"/>
</dbReference>
<evidence type="ECO:0000256" key="1">
    <source>
        <dbReference type="SAM" id="MobiDB-lite"/>
    </source>
</evidence>
<evidence type="ECO:0000313" key="4">
    <source>
        <dbReference type="Proteomes" id="UP000235346"/>
    </source>
</evidence>
<evidence type="ECO:0000259" key="2">
    <source>
        <dbReference type="Pfam" id="PF09994"/>
    </source>
</evidence>
<gene>
    <name evidence="3" type="ORF">C1H66_20300</name>
</gene>
<proteinExistence type="predicted"/>
<dbReference type="EMBL" id="PNRE01000096">
    <property type="protein sequence ID" value="PMR67268.1"/>
    <property type="molecule type" value="Genomic_DNA"/>
</dbReference>
<dbReference type="RefSeq" id="WP_102629690.1">
    <property type="nucleotide sequence ID" value="NZ_PDOH01000015.1"/>
</dbReference>
<feature type="domain" description="T6SS Phospholipase effector Tle1-like catalytic" evidence="2">
    <location>
        <begin position="241"/>
        <end position="360"/>
    </location>
</feature>
<name>A0A2N7TGI3_9GAMM</name>
<dbReference type="AlphaFoldDB" id="A0A2N7TGI3"/>
<accession>A0A2N7TGI3</accession>
<comment type="caution">
    <text evidence="3">The sequence shown here is derived from an EMBL/GenBank/DDBJ whole genome shotgun (WGS) entry which is preliminary data.</text>
</comment>
<dbReference type="PANTHER" id="PTHR33840:SF1">
    <property type="entry name" value="TLE1 PHOSPHOLIPASE DOMAIN-CONTAINING PROTEIN"/>
    <property type="match status" value="1"/>
</dbReference>
<evidence type="ECO:0000313" key="3">
    <source>
        <dbReference type="EMBL" id="PMR67268.1"/>
    </source>
</evidence>
<dbReference type="PANTHER" id="PTHR33840">
    <property type="match status" value="1"/>
</dbReference>
<sequence length="629" mass="70114">MTEEEILANCEALSAAAEDLTAMDAMTCHSVLEVGVFFDGSGRHAERDEPEGRFSNVARLYETFPDQTSDQPGRRFRKLYLPGLGTPLESGASESLATVGRMAPDEVGNTLKKQMSGSVREAVGSGLLEESGRAWWETSRRTLAQQFSSLKGWVKAPRDSVARLGVESWSPLRDRPLMAHLLTSGAASRLTKAMREFEEEVALANSAGMPLRTIRVSVFGFDFGAALAKAFIRELLDKRCERQADTYRYQDAEVVVAFVGLFDCVHRTHPDMGLLEAPLPTVTVIEDGGPLHPACRRAVHLIAAHERRITRRCRPLGGQRANWREELLPGISEDVGGGLKPGEQKVSAELSRYALHRMYRMAHRAGVPVPSLEQLYQRNPDVAAYFMVDDEIDGHTLPSLAGAYVEATRGHREPSTESFLSHAELYLSWLAKRYLIYRDTKATLEARLDALPSRTPSGVLGVPTASLTQPAEWGDIVATAEEVEQALAELEAQWGWLKEVDREARAINRQHYAANNEISSYTRRQLATEGKLAELWMARVGSQSARDALEATFTRNSDVAYLFRYGIHDRHADDQELQFQAGGANASVGSRRYRFFAWRGVDMPVETNSSPEERPTRHPRGAMERWTMR</sequence>
<dbReference type="OrthoDB" id="4378831at2"/>
<dbReference type="InterPro" id="IPR018712">
    <property type="entry name" value="Tle1-like_cat"/>
</dbReference>
<organism evidence="3 4">
    <name type="scientific">Halomonas heilongjiangensis</name>
    <dbReference type="NCBI Taxonomy" id="1387883"/>
    <lineage>
        <taxon>Bacteria</taxon>
        <taxon>Pseudomonadati</taxon>
        <taxon>Pseudomonadota</taxon>
        <taxon>Gammaproteobacteria</taxon>
        <taxon>Oceanospirillales</taxon>
        <taxon>Halomonadaceae</taxon>
        <taxon>Halomonas</taxon>
    </lineage>
</organism>
<feature type="region of interest" description="Disordered" evidence="1">
    <location>
        <begin position="605"/>
        <end position="629"/>
    </location>
</feature>
<reference evidence="3 4" key="1">
    <citation type="submission" date="2018-01" db="EMBL/GenBank/DDBJ databases">
        <title>Halomonas endophytica sp. nov., isolated from storage liquid in the stems of Populus euphratica.</title>
        <authorList>
            <person name="Chen C."/>
        </authorList>
    </citation>
    <scope>NUCLEOTIDE SEQUENCE [LARGE SCALE GENOMIC DNA]</scope>
    <source>
        <strain evidence="3 4">DSM 26881</strain>
    </source>
</reference>
<dbReference type="Proteomes" id="UP000235346">
    <property type="component" value="Unassembled WGS sequence"/>
</dbReference>
<protein>
    <recommendedName>
        <fullName evidence="2">T6SS Phospholipase effector Tle1-like catalytic domain-containing protein</fullName>
    </recommendedName>
</protein>